<feature type="compositionally biased region" description="Polar residues" evidence="2">
    <location>
        <begin position="1"/>
        <end position="17"/>
    </location>
</feature>
<evidence type="ECO:0000259" key="3">
    <source>
        <dbReference type="Pfam" id="PF00884"/>
    </source>
</evidence>
<protein>
    <submittedName>
        <fullName evidence="4">Arylsulfatase</fullName>
    </submittedName>
</protein>
<dbReference type="InterPro" id="IPR000917">
    <property type="entry name" value="Sulfatase_N"/>
</dbReference>
<reference evidence="4" key="2">
    <citation type="submission" date="2021-04" db="EMBL/GenBank/DDBJ databases">
        <authorList>
            <person name="Podell S."/>
        </authorList>
    </citation>
    <scope>NUCLEOTIDE SEQUENCE</scope>
    <source>
        <strain evidence="4">Hildebrandi</strain>
    </source>
</reference>
<accession>A0A9K3M0N2</accession>
<name>A0A9K3M0N2_9STRA</name>
<dbReference type="EMBL" id="JAGRRH010000003">
    <property type="protein sequence ID" value="KAG7371677.1"/>
    <property type="molecule type" value="Genomic_DNA"/>
</dbReference>
<sequence>MPIRLTDTTPTSSSRNENALFKRGNPSTSTCVRIAFALMVACSATFSVISMGSDNSRRTTNYSLGWDIKTVIRREPKIRSPSTSSSLPKTPLNILILYPDDWRHDSLQDAQQTIPNGNTIFTPFLSELAKDGIRFTHNAVTTSICWISRATLFTGQYFSRHRAERLFCPTFTLPEYWKDSWVTRLQKDAGYFVGHVGKWHYYNSHRFFQSAFNWTSLQEGYHWQPPGPHFANQQHLFTNYTERRGRWNEKLPAADLSKEDALYFLRHVRPKDGNGNQNTTPFALTVAFYPPKPVGESREPGGQWEPPQHYKKLYENVTFHRPYNVTQAYEALPPNLFRVSENRFYQRWRTDEQFQESMRNYNALITNVDNASREIVQELKRQGIYENTMIIFTCDNGMMLGHHGLGGKWHPFEESIRVPLIIHDPRMPAEKRGKLDDRFTLNIDLAETILGAAGLKPSPHMQGRDIADLYLSRVNESHPWREDFYYEFPLADLVSSSSLVTKKYKYVRYEKPNNNGAVEQLFDLEHDPYELNDLMNSGIAKVDVLTPLKQRFEELKYTAINNDGIDIAKCVKGQNP</sequence>
<reference evidence="4" key="1">
    <citation type="journal article" date="2021" name="Sci. Rep.">
        <title>Diploid genomic architecture of Nitzschia inconspicua, an elite biomass production diatom.</title>
        <authorList>
            <person name="Oliver A."/>
            <person name="Podell S."/>
            <person name="Pinowska A."/>
            <person name="Traller J.C."/>
            <person name="Smith S.R."/>
            <person name="McClure R."/>
            <person name="Beliaev A."/>
            <person name="Bohutskyi P."/>
            <person name="Hill E.A."/>
            <person name="Rabines A."/>
            <person name="Zheng H."/>
            <person name="Allen L.Z."/>
            <person name="Kuo A."/>
            <person name="Grigoriev I.V."/>
            <person name="Allen A.E."/>
            <person name="Hazlebeck D."/>
            <person name="Allen E.E."/>
        </authorList>
    </citation>
    <scope>NUCLEOTIDE SEQUENCE</scope>
    <source>
        <strain evidence="4">Hildebrandi</strain>
    </source>
</reference>
<evidence type="ECO:0000256" key="2">
    <source>
        <dbReference type="SAM" id="MobiDB-lite"/>
    </source>
</evidence>
<comment type="caution">
    <text evidence="4">The sequence shown here is derived from an EMBL/GenBank/DDBJ whole genome shotgun (WGS) entry which is preliminary data.</text>
</comment>
<dbReference type="AlphaFoldDB" id="A0A9K3M0N2"/>
<evidence type="ECO:0000313" key="4">
    <source>
        <dbReference type="EMBL" id="KAG7371677.1"/>
    </source>
</evidence>
<keyword evidence="5" id="KW-1185">Reference proteome</keyword>
<evidence type="ECO:0000256" key="1">
    <source>
        <dbReference type="ARBA" id="ARBA00008779"/>
    </source>
</evidence>
<feature type="region of interest" description="Disordered" evidence="2">
    <location>
        <begin position="1"/>
        <end position="22"/>
    </location>
</feature>
<evidence type="ECO:0000313" key="5">
    <source>
        <dbReference type="Proteomes" id="UP000693970"/>
    </source>
</evidence>
<organism evidence="4 5">
    <name type="scientific">Nitzschia inconspicua</name>
    <dbReference type="NCBI Taxonomy" id="303405"/>
    <lineage>
        <taxon>Eukaryota</taxon>
        <taxon>Sar</taxon>
        <taxon>Stramenopiles</taxon>
        <taxon>Ochrophyta</taxon>
        <taxon>Bacillariophyta</taxon>
        <taxon>Bacillariophyceae</taxon>
        <taxon>Bacillariophycidae</taxon>
        <taxon>Bacillariales</taxon>
        <taxon>Bacillariaceae</taxon>
        <taxon>Nitzschia</taxon>
    </lineage>
</organism>
<dbReference type="PANTHER" id="PTHR43108:SF6">
    <property type="entry name" value="N-SULPHOGLUCOSAMINE SULPHOHYDROLASE"/>
    <property type="match status" value="1"/>
</dbReference>
<dbReference type="PANTHER" id="PTHR43108">
    <property type="entry name" value="N-ACETYLGLUCOSAMINE-6-SULFATASE FAMILY MEMBER"/>
    <property type="match status" value="1"/>
</dbReference>
<feature type="domain" description="Sulfatase N-terminal" evidence="3">
    <location>
        <begin position="100"/>
        <end position="454"/>
    </location>
</feature>
<dbReference type="Proteomes" id="UP000693970">
    <property type="component" value="Unassembled WGS sequence"/>
</dbReference>
<gene>
    <name evidence="4" type="ORF">IV203_017818</name>
</gene>
<dbReference type="Pfam" id="PF00884">
    <property type="entry name" value="Sulfatase"/>
    <property type="match status" value="1"/>
</dbReference>
<comment type="similarity">
    <text evidence="1">Belongs to the sulfatase family.</text>
</comment>
<dbReference type="OrthoDB" id="42852at2759"/>
<proteinExistence type="inferred from homology"/>